<organism evidence="13 14">
    <name type="scientific">Shewanella jiangmenensis</name>
    <dbReference type="NCBI Taxonomy" id="2837387"/>
    <lineage>
        <taxon>Bacteria</taxon>
        <taxon>Pseudomonadati</taxon>
        <taxon>Pseudomonadota</taxon>
        <taxon>Gammaproteobacteria</taxon>
        <taxon>Alteromonadales</taxon>
        <taxon>Shewanellaceae</taxon>
        <taxon>Shewanella</taxon>
    </lineage>
</organism>
<dbReference type="RefSeq" id="WP_214505957.1">
    <property type="nucleotide sequence ID" value="NZ_JAHEPS010000001.1"/>
</dbReference>
<dbReference type="PROSITE" id="PS00409">
    <property type="entry name" value="PROKAR_NTER_METHYL"/>
    <property type="match status" value="1"/>
</dbReference>
<evidence type="ECO:0000256" key="3">
    <source>
        <dbReference type="ARBA" id="ARBA00022475"/>
    </source>
</evidence>
<evidence type="ECO:0000256" key="6">
    <source>
        <dbReference type="ARBA" id="ARBA00022692"/>
    </source>
</evidence>
<dbReference type="Proteomes" id="UP001195903">
    <property type="component" value="Unassembled WGS sequence"/>
</dbReference>
<evidence type="ECO:0000256" key="10">
    <source>
        <dbReference type="ARBA" id="ARBA00030775"/>
    </source>
</evidence>
<evidence type="ECO:0000256" key="7">
    <source>
        <dbReference type="ARBA" id="ARBA00022989"/>
    </source>
</evidence>
<evidence type="ECO:0000259" key="12">
    <source>
        <dbReference type="Pfam" id="PF12019"/>
    </source>
</evidence>
<dbReference type="Gene3D" id="3.30.700.10">
    <property type="entry name" value="Glycoprotein, Type 4 Pilin"/>
    <property type="match status" value="1"/>
</dbReference>
<evidence type="ECO:0000256" key="11">
    <source>
        <dbReference type="SAM" id="Phobius"/>
    </source>
</evidence>
<dbReference type="InterPro" id="IPR012902">
    <property type="entry name" value="N_methyl_site"/>
</dbReference>
<dbReference type="NCBIfam" id="TIGR02532">
    <property type="entry name" value="IV_pilin_GFxxxE"/>
    <property type="match status" value="1"/>
</dbReference>
<comment type="subcellular location">
    <subcellularLocation>
        <location evidence="1">Cell inner membrane</location>
        <topology evidence="1">Single-pass membrane protein</topology>
    </subcellularLocation>
</comment>
<dbReference type="EMBL" id="JAHEPS010000001">
    <property type="protein sequence ID" value="MBT1443797.1"/>
    <property type="molecule type" value="Genomic_DNA"/>
</dbReference>
<evidence type="ECO:0000256" key="5">
    <source>
        <dbReference type="ARBA" id="ARBA00022519"/>
    </source>
</evidence>
<evidence type="ECO:0000313" key="14">
    <source>
        <dbReference type="Proteomes" id="UP001195903"/>
    </source>
</evidence>
<evidence type="ECO:0000256" key="2">
    <source>
        <dbReference type="ARBA" id="ARBA00021549"/>
    </source>
</evidence>
<keyword evidence="3" id="KW-1003">Cell membrane</keyword>
<keyword evidence="4" id="KW-0488">Methylation</keyword>
<proteinExistence type="inferred from homology"/>
<evidence type="ECO:0000256" key="4">
    <source>
        <dbReference type="ARBA" id="ARBA00022481"/>
    </source>
</evidence>
<evidence type="ECO:0000256" key="8">
    <source>
        <dbReference type="ARBA" id="ARBA00023136"/>
    </source>
</evidence>
<keyword evidence="6 11" id="KW-0812">Transmembrane</keyword>
<feature type="domain" description="General secretion pathway GspH" evidence="12">
    <location>
        <begin position="44"/>
        <end position="132"/>
    </location>
</feature>
<dbReference type="SUPFAM" id="SSF54523">
    <property type="entry name" value="Pili subunits"/>
    <property type="match status" value="1"/>
</dbReference>
<dbReference type="InterPro" id="IPR045584">
    <property type="entry name" value="Pilin-like"/>
</dbReference>
<evidence type="ECO:0000256" key="9">
    <source>
        <dbReference type="ARBA" id="ARBA00025772"/>
    </source>
</evidence>
<comment type="caution">
    <text evidence="13">The sequence shown here is derived from an EMBL/GenBank/DDBJ whole genome shotgun (WGS) entry which is preliminary data.</text>
</comment>
<feature type="transmembrane region" description="Helical" evidence="11">
    <location>
        <begin position="7"/>
        <end position="28"/>
    </location>
</feature>
<keyword evidence="8 11" id="KW-0472">Membrane</keyword>
<keyword evidence="5" id="KW-0997">Cell inner membrane</keyword>
<dbReference type="Pfam" id="PF12019">
    <property type="entry name" value="GspH"/>
    <property type="match status" value="1"/>
</dbReference>
<comment type="similarity">
    <text evidence="9">Belongs to the GSP H family.</text>
</comment>
<protein>
    <recommendedName>
        <fullName evidence="2">Type II secretion system protein H</fullName>
    </recommendedName>
    <alternativeName>
        <fullName evidence="10">General secretion pathway protein H</fullName>
    </alternativeName>
</protein>
<keyword evidence="14" id="KW-1185">Reference proteome</keyword>
<keyword evidence="7 11" id="KW-1133">Transmembrane helix</keyword>
<name>A0ABS5UZZ9_9GAMM</name>
<sequence length="143" mass="15265">MKQTNQGLSLVELMVVVAMVGILSAIAIPSYNNLIASEQLTASANRLQAGFKYARSEAMKRSETVHLKVQQNKSIKITQGNEELKIIPAPDAKVTVTGLADISVSPLGTTASANIKLERSGQSLRLCILRSGQSQLTKNGCPT</sequence>
<dbReference type="Pfam" id="PF07963">
    <property type="entry name" value="N_methyl"/>
    <property type="match status" value="1"/>
</dbReference>
<gene>
    <name evidence="13" type="ORF">KJI95_04550</name>
</gene>
<accession>A0ABS5UZZ9</accession>
<reference evidence="13 14" key="1">
    <citation type="submission" date="2021-05" db="EMBL/GenBank/DDBJ databases">
        <title>Shewanella sp. JM162201.</title>
        <authorList>
            <person name="Xu S."/>
            <person name="Li A."/>
        </authorList>
    </citation>
    <scope>NUCLEOTIDE SEQUENCE [LARGE SCALE GENOMIC DNA]</scope>
    <source>
        <strain evidence="13 14">JM162201</strain>
    </source>
</reference>
<dbReference type="InterPro" id="IPR022346">
    <property type="entry name" value="T2SS_GspH"/>
</dbReference>
<evidence type="ECO:0000313" key="13">
    <source>
        <dbReference type="EMBL" id="MBT1443797.1"/>
    </source>
</evidence>
<evidence type="ECO:0000256" key="1">
    <source>
        <dbReference type="ARBA" id="ARBA00004377"/>
    </source>
</evidence>